<organism evidence="2 3">
    <name type="scientific">Chthoniobacter flavus Ellin428</name>
    <dbReference type="NCBI Taxonomy" id="497964"/>
    <lineage>
        <taxon>Bacteria</taxon>
        <taxon>Pseudomonadati</taxon>
        <taxon>Verrucomicrobiota</taxon>
        <taxon>Spartobacteria</taxon>
        <taxon>Chthoniobacterales</taxon>
        <taxon>Chthoniobacteraceae</taxon>
        <taxon>Chthoniobacter</taxon>
    </lineage>
</organism>
<dbReference type="CDD" id="cd06260">
    <property type="entry name" value="DUF820-like"/>
    <property type="match status" value="1"/>
</dbReference>
<reference evidence="2 3" key="1">
    <citation type="journal article" date="2011" name="J. Bacteriol.">
        <title>Genome sequence of Chthoniobacter flavus Ellin428, an aerobic heterotrophic soil bacterium.</title>
        <authorList>
            <person name="Kant R."/>
            <person name="van Passel M.W."/>
            <person name="Palva A."/>
            <person name="Lucas S."/>
            <person name="Lapidus A."/>
            <person name="Glavina Del Rio T."/>
            <person name="Dalin E."/>
            <person name="Tice H."/>
            <person name="Bruce D."/>
            <person name="Goodwin L."/>
            <person name="Pitluck S."/>
            <person name="Larimer F.W."/>
            <person name="Land M.L."/>
            <person name="Hauser L."/>
            <person name="Sangwan P."/>
            <person name="de Vos W.M."/>
            <person name="Janssen P.H."/>
            <person name="Smidt H."/>
        </authorList>
    </citation>
    <scope>NUCLEOTIDE SEQUENCE [LARGE SCALE GENOMIC DNA]</scope>
    <source>
        <strain evidence="2 3">Ellin428</strain>
    </source>
</reference>
<feature type="domain" description="Putative restriction endonuclease" evidence="1">
    <location>
        <begin position="22"/>
        <end position="183"/>
    </location>
</feature>
<dbReference type="InterPro" id="IPR012296">
    <property type="entry name" value="Nuclease_put_TT1808"/>
</dbReference>
<dbReference type="eggNOG" id="COG4636">
    <property type="taxonomic scope" value="Bacteria"/>
</dbReference>
<dbReference type="Proteomes" id="UP000005824">
    <property type="component" value="Unassembled WGS sequence"/>
</dbReference>
<gene>
    <name evidence="2" type="ORF">CfE428DRAFT_3194</name>
</gene>
<evidence type="ECO:0000313" key="2">
    <source>
        <dbReference type="EMBL" id="EDY19509.1"/>
    </source>
</evidence>
<dbReference type="PANTHER" id="PTHR34107:SF4">
    <property type="entry name" value="SLL1222 PROTEIN"/>
    <property type="match status" value="1"/>
</dbReference>
<sequence>MNAASSGPPAGKHWTFADLMQFDETDLYEIYDGRLIPIHRPLPGFYHQLISGQLLRLLDAFIRPRALGKLLIGPLDVIMAEDNTAEPDLLFIARENAGIAQDWIRGTPDLIVEIISPSTIVRDRYDKLEQYARFGVKEYWIVDPANQSLEILALNEKRFVMHSFAAETGKAESRLLPGLTVDLAELFEPEDREVFWGERPPVRRAESPST</sequence>
<comment type="caution">
    <text evidence="2">The sequence shown here is derived from an EMBL/GenBank/DDBJ whole genome shotgun (WGS) entry which is preliminary data.</text>
</comment>
<dbReference type="Pfam" id="PF05685">
    <property type="entry name" value="Uma2"/>
    <property type="match status" value="1"/>
</dbReference>
<evidence type="ECO:0000313" key="3">
    <source>
        <dbReference type="Proteomes" id="UP000005824"/>
    </source>
</evidence>
<proteinExistence type="predicted"/>
<dbReference type="AlphaFoldDB" id="B4D227"/>
<dbReference type="EMBL" id="ABVL01000008">
    <property type="protein sequence ID" value="EDY19509.1"/>
    <property type="molecule type" value="Genomic_DNA"/>
</dbReference>
<dbReference type="STRING" id="497964.CfE428DRAFT_3194"/>
<protein>
    <recommendedName>
        <fullName evidence="1">Putative restriction endonuclease domain-containing protein</fullName>
    </recommendedName>
</protein>
<dbReference type="SUPFAM" id="SSF52980">
    <property type="entry name" value="Restriction endonuclease-like"/>
    <property type="match status" value="1"/>
</dbReference>
<evidence type="ECO:0000259" key="1">
    <source>
        <dbReference type="Pfam" id="PF05685"/>
    </source>
</evidence>
<dbReference type="Gene3D" id="3.90.1570.10">
    <property type="entry name" value="tt1808, chain A"/>
    <property type="match status" value="1"/>
</dbReference>
<keyword evidence="3" id="KW-1185">Reference proteome</keyword>
<dbReference type="InterPro" id="IPR008538">
    <property type="entry name" value="Uma2"/>
</dbReference>
<dbReference type="PANTHER" id="PTHR34107">
    <property type="entry name" value="SLL0198 PROTEIN-RELATED"/>
    <property type="match status" value="1"/>
</dbReference>
<dbReference type="InParanoid" id="B4D227"/>
<dbReference type="InterPro" id="IPR011335">
    <property type="entry name" value="Restrct_endonuc-II-like"/>
</dbReference>
<accession>B4D227</accession>
<name>B4D227_9BACT</name>